<dbReference type="SUPFAM" id="SSF102588">
    <property type="entry name" value="LmbE-like"/>
    <property type="match status" value="1"/>
</dbReference>
<dbReference type="Pfam" id="PF02585">
    <property type="entry name" value="PIG-L"/>
    <property type="match status" value="1"/>
</dbReference>
<dbReference type="AlphaFoldDB" id="A0A0X8JF88"/>
<evidence type="ECO:0000256" key="1">
    <source>
        <dbReference type="ARBA" id="ARBA00022833"/>
    </source>
</evidence>
<dbReference type="RefSeq" id="WP_067942778.1">
    <property type="nucleotide sequence ID" value="NZ_CP014228.1"/>
</dbReference>
<keyword evidence="3" id="KW-1185">Reference proteome</keyword>
<dbReference type="EMBL" id="CP014228">
    <property type="protein sequence ID" value="AMD87759.1"/>
    <property type="molecule type" value="Genomic_DNA"/>
</dbReference>
<dbReference type="PANTHER" id="PTHR12993">
    <property type="entry name" value="N-ACETYLGLUCOSAMINYL-PHOSPHATIDYLINOSITOL DE-N-ACETYLASE-RELATED"/>
    <property type="match status" value="1"/>
</dbReference>
<proteinExistence type="predicted"/>
<dbReference type="Proteomes" id="UP000065220">
    <property type="component" value="Chromosome"/>
</dbReference>
<gene>
    <name evidence="2" type="ORF">AXF14_09385</name>
</gene>
<dbReference type="STRING" id="111015.AXF14_09385"/>
<dbReference type="Gene3D" id="3.40.50.10320">
    <property type="entry name" value="LmbE-like"/>
    <property type="match status" value="1"/>
</dbReference>
<dbReference type="GO" id="GO:0016137">
    <property type="term" value="P:glycoside metabolic process"/>
    <property type="evidence" value="ECO:0007669"/>
    <property type="project" value="UniProtKB-ARBA"/>
</dbReference>
<reference evidence="3" key="1">
    <citation type="submission" date="2016-02" db="EMBL/GenBank/DDBJ databases">
        <authorList>
            <person name="Holder M.E."/>
            <person name="Ajami N.J."/>
            <person name="Petrosino J.F."/>
        </authorList>
    </citation>
    <scope>NUCLEOTIDE SEQUENCE [LARGE SCALE GENOMIC DNA]</scope>
    <source>
        <strain evidence="3">CCUG 36733</strain>
    </source>
</reference>
<dbReference type="PANTHER" id="PTHR12993:SF28">
    <property type="entry name" value="LMBE FAMILY PROTEIN"/>
    <property type="match status" value="1"/>
</dbReference>
<protein>
    <submittedName>
        <fullName evidence="2">LmbE family protein</fullName>
    </submittedName>
</protein>
<dbReference type="KEGG" id="ard:AXF14_09385"/>
<organism evidence="2 3">
    <name type="scientific">Actinomyces radicidentis</name>
    <dbReference type="NCBI Taxonomy" id="111015"/>
    <lineage>
        <taxon>Bacteria</taxon>
        <taxon>Bacillati</taxon>
        <taxon>Actinomycetota</taxon>
        <taxon>Actinomycetes</taxon>
        <taxon>Actinomycetales</taxon>
        <taxon>Actinomycetaceae</taxon>
        <taxon>Actinomyces</taxon>
    </lineage>
</organism>
<dbReference type="OrthoDB" id="3514174at2"/>
<evidence type="ECO:0000313" key="3">
    <source>
        <dbReference type="Proteomes" id="UP000065220"/>
    </source>
</evidence>
<accession>A0A0X8JF88</accession>
<sequence length="262" mass="27750">MPALVPAQALDPAEDPAPGLPSVLAVYAHPDDADVGAGGTLARLARTGHDVALVLVTSGDVGGFENAGQDRMSERRRGEQREAAAALGITDVTFLTGYRDGHVREGMGTEQAGLVRDVVAAVRLHRADLILTTSPEYNFGSTAANHPDHRAVGRAVVEAAYPAAGNPFDYCELGAQGLEAHDPLEVWFQGHREVNHVVALAPEDLDAKVSAVRSHPSQFQDLDGIETFVRSRAAEEVAGTGDAEAGERFYRWVIRGLDGSLG</sequence>
<evidence type="ECO:0000313" key="2">
    <source>
        <dbReference type="EMBL" id="AMD87759.1"/>
    </source>
</evidence>
<dbReference type="InterPro" id="IPR024078">
    <property type="entry name" value="LmbE-like_dom_sf"/>
</dbReference>
<dbReference type="InterPro" id="IPR003737">
    <property type="entry name" value="GlcNAc_PI_deacetylase-related"/>
</dbReference>
<keyword evidence="1" id="KW-0862">Zinc</keyword>
<dbReference type="GO" id="GO:0016811">
    <property type="term" value="F:hydrolase activity, acting on carbon-nitrogen (but not peptide) bonds, in linear amides"/>
    <property type="evidence" value="ECO:0007669"/>
    <property type="project" value="TreeGrafter"/>
</dbReference>
<name>A0A0X8JF88_ACTRD</name>